<sequence>MINGSLYPDKVKPVSGQERPPAIYYGELILPENAVPQNTFVDPTGWGKGIIFVNENNLGRYWPGAGPQVTLFIPGSYLRPAPEINQIVVMETDSTPEEMSMRFTATNLNIELERCIE</sequence>
<evidence type="ECO:0000313" key="5">
    <source>
        <dbReference type="Proteomes" id="UP001367676"/>
    </source>
</evidence>
<name>A0AAN9T9N7_9HEMI</name>
<dbReference type="GO" id="GO:0005975">
    <property type="term" value="P:carbohydrate metabolic process"/>
    <property type="evidence" value="ECO:0007669"/>
    <property type="project" value="InterPro"/>
</dbReference>
<feature type="domain" description="Beta-galactosidase galactose-binding" evidence="3">
    <location>
        <begin position="21"/>
        <end position="80"/>
    </location>
</feature>
<organism evidence="4 5">
    <name type="scientific">Parthenolecanium corni</name>
    <dbReference type="NCBI Taxonomy" id="536013"/>
    <lineage>
        <taxon>Eukaryota</taxon>
        <taxon>Metazoa</taxon>
        <taxon>Ecdysozoa</taxon>
        <taxon>Arthropoda</taxon>
        <taxon>Hexapoda</taxon>
        <taxon>Insecta</taxon>
        <taxon>Pterygota</taxon>
        <taxon>Neoptera</taxon>
        <taxon>Paraneoptera</taxon>
        <taxon>Hemiptera</taxon>
        <taxon>Sternorrhyncha</taxon>
        <taxon>Coccoidea</taxon>
        <taxon>Coccidae</taxon>
        <taxon>Parthenolecanium</taxon>
    </lineage>
</organism>
<dbReference type="InterPro" id="IPR048913">
    <property type="entry name" value="BetaGal_gal-bd"/>
</dbReference>
<evidence type="ECO:0000313" key="4">
    <source>
        <dbReference type="EMBL" id="KAK7576624.1"/>
    </source>
</evidence>
<evidence type="ECO:0000256" key="1">
    <source>
        <dbReference type="ARBA" id="ARBA00022801"/>
    </source>
</evidence>
<protein>
    <recommendedName>
        <fullName evidence="3">Beta-galactosidase galactose-binding domain-containing protein</fullName>
    </recommendedName>
</protein>
<evidence type="ECO:0000256" key="2">
    <source>
        <dbReference type="ARBA" id="ARBA00023295"/>
    </source>
</evidence>
<dbReference type="InterPro" id="IPR008979">
    <property type="entry name" value="Galactose-bd-like_sf"/>
</dbReference>
<dbReference type="PANTHER" id="PTHR23421">
    <property type="entry name" value="BETA-GALACTOSIDASE RELATED"/>
    <property type="match status" value="1"/>
</dbReference>
<dbReference type="Proteomes" id="UP001367676">
    <property type="component" value="Unassembled WGS sequence"/>
</dbReference>
<comment type="caution">
    <text evidence="4">The sequence shown here is derived from an EMBL/GenBank/DDBJ whole genome shotgun (WGS) entry which is preliminary data.</text>
</comment>
<dbReference type="EMBL" id="JBBCAQ010000036">
    <property type="protein sequence ID" value="KAK7576624.1"/>
    <property type="molecule type" value="Genomic_DNA"/>
</dbReference>
<keyword evidence="1" id="KW-0378">Hydrolase</keyword>
<dbReference type="GO" id="GO:0004553">
    <property type="term" value="F:hydrolase activity, hydrolyzing O-glycosyl compounds"/>
    <property type="evidence" value="ECO:0007669"/>
    <property type="project" value="InterPro"/>
</dbReference>
<dbReference type="InterPro" id="IPR001944">
    <property type="entry name" value="Glycoside_Hdrlase_35"/>
</dbReference>
<dbReference type="AlphaFoldDB" id="A0AAN9T9N7"/>
<dbReference type="Pfam" id="PF21467">
    <property type="entry name" value="BetaGal_gal-bd"/>
    <property type="match status" value="1"/>
</dbReference>
<proteinExistence type="predicted"/>
<keyword evidence="5" id="KW-1185">Reference proteome</keyword>
<dbReference type="SUPFAM" id="SSF49785">
    <property type="entry name" value="Galactose-binding domain-like"/>
    <property type="match status" value="1"/>
</dbReference>
<reference evidence="4 5" key="1">
    <citation type="submission" date="2024-03" db="EMBL/GenBank/DDBJ databases">
        <title>Adaptation during the transition from Ophiocordyceps entomopathogen to insect associate is accompanied by gene loss and intensified selection.</title>
        <authorList>
            <person name="Ward C.M."/>
            <person name="Onetto C.A."/>
            <person name="Borneman A.R."/>
        </authorList>
    </citation>
    <scope>NUCLEOTIDE SEQUENCE [LARGE SCALE GENOMIC DNA]</scope>
    <source>
        <strain evidence="4">AWRI1</strain>
        <tissue evidence="4">Single Adult Female</tissue>
    </source>
</reference>
<accession>A0AAN9T9N7</accession>
<gene>
    <name evidence="4" type="ORF">V9T40_012910</name>
</gene>
<dbReference type="Gene3D" id="2.60.120.260">
    <property type="entry name" value="Galactose-binding domain-like"/>
    <property type="match status" value="1"/>
</dbReference>
<keyword evidence="2" id="KW-0326">Glycosidase</keyword>
<evidence type="ECO:0000259" key="3">
    <source>
        <dbReference type="Pfam" id="PF21467"/>
    </source>
</evidence>